<reference evidence="4" key="1">
    <citation type="submission" date="2023-07" db="EMBL/GenBank/DDBJ databases">
        <authorList>
            <person name="Yue Y."/>
        </authorList>
    </citation>
    <scope>NUCLEOTIDE SEQUENCE [LARGE SCALE GENOMIC DNA]</scope>
    <source>
        <strain evidence="4">D23</strain>
    </source>
</reference>
<dbReference type="InterPro" id="IPR007751">
    <property type="entry name" value="DUF676_lipase-like"/>
</dbReference>
<gene>
    <name evidence="3" type="ORF">LBU54_07265</name>
</gene>
<dbReference type="PANTHER" id="PTHR48104">
    <property type="entry name" value="METACASPASE-4"/>
    <property type="match status" value="1"/>
</dbReference>
<proteinExistence type="predicted"/>
<dbReference type="Pfam" id="PF00656">
    <property type="entry name" value="Peptidase_C14"/>
    <property type="match status" value="1"/>
</dbReference>
<dbReference type="SUPFAM" id="SSF52129">
    <property type="entry name" value="Caspase-like"/>
    <property type="match status" value="1"/>
</dbReference>
<evidence type="ECO:0000313" key="4">
    <source>
        <dbReference type="Proteomes" id="UP001198901"/>
    </source>
</evidence>
<dbReference type="Proteomes" id="UP001198901">
    <property type="component" value="Unassembled WGS sequence"/>
</dbReference>
<evidence type="ECO:0000313" key="3">
    <source>
        <dbReference type="EMBL" id="MCA0132379.1"/>
    </source>
</evidence>
<evidence type="ECO:0000259" key="1">
    <source>
        <dbReference type="Pfam" id="PF00656"/>
    </source>
</evidence>
<dbReference type="InterPro" id="IPR011600">
    <property type="entry name" value="Pept_C14_caspase"/>
</dbReference>
<dbReference type="InterPro" id="IPR029030">
    <property type="entry name" value="Caspase-like_dom_sf"/>
</dbReference>
<dbReference type="Gene3D" id="3.40.50.1460">
    <property type="match status" value="1"/>
</dbReference>
<dbReference type="SUPFAM" id="SSF53474">
    <property type="entry name" value="alpha/beta-Hydrolases"/>
    <property type="match status" value="1"/>
</dbReference>
<dbReference type="Pfam" id="PF05057">
    <property type="entry name" value="DUF676"/>
    <property type="match status" value="1"/>
</dbReference>
<dbReference type="RefSeq" id="WP_224527840.1">
    <property type="nucleotide sequence ID" value="NZ_JAIUJR010000003.1"/>
</dbReference>
<feature type="domain" description="Peptidase C14 caspase" evidence="1">
    <location>
        <begin position="8"/>
        <end position="253"/>
    </location>
</feature>
<organism evidence="3 4">
    <name type="scientific">Winogradskyella alexanderae</name>
    <dbReference type="NCBI Taxonomy" id="2877123"/>
    <lineage>
        <taxon>Bacteria</taxon>
        <taxon>Pseudomonadati</taxon>
        <taxon>Bacteroidota</taxon>
        <taxon>Flavobacteriia</taxon>
        <taxon>Flavobacteriales</taxon>
        <taxon>Flavobacteriaceae</taxon>
        <taxon>Winogradskyella</taxon>
    </lineage>
</organism>
<dbReference type="Gene3D" id="3.40.50.1820">
    <property type="entry name" value="alpha/beta hydrolase"/>
    <property type="match status" value="1"/>
</dbReference>
<sequence>MNQIDNAYAIIIGVDFKQKTESVIKDAQNIYDVLSDKELCGYKKENITLLLNSDATYQNIIDAFDSLIAKMDENSSFLLYYSGHGGYAKEYDISYLCPYDKTADIYLSGKELREKLSKIKSKKLFILFDCCHSGSFFEGKDEVISDTIANNTKQLISHQNSTLEGLAQEIDDERGMVIVASSQAAEESWGDENTSVFTQCLIESFKAKNKHFFADEFVRTVETVNHVFERTPILIDKLKKRSDKVKDQTPYANLQMSDDFIICYIPKELRSKIVTDRFKLKKSDTEPVLSKSDTEISWERDEGNNLLLFIHGFSGESGDSFGLMPNLLQADPNFKGWAMKPLGYKSIAQPKLGKDIWGAVLDVDKIAGNLRTSIKFKFKNYDRIAIVAHSLGGIVAQKAILGLESEDRNRISHLIMFGTPSNGIAPEVLEKQWNKKYSELSSTGNFITTLRANWDDTFKGSYPFKLKVAASAEDEYVSVESCHKPFDQKNCEFVDGKHLMMVKPKDEKDDAYSLVVSTLTGSKFFNQFTVKEEINLTLGKYDAVVNDLLPIKEDLDKRGLTQLIFALEGLERTEEVYDLLNTHPLAKSNTDLMGIIGGRHKRDYLKTYSFKSSQASRDYYSKALEISVENEAHSQIYYHAINLAFLSIVTDPETGRGQMKKYASQALESAEKCDDNLWKFATVAEANMYLSNFDKAKEYYIKASDNIPIREKLSMHTNAYAGYVALTGRENDEFTQFLKAQLLS</sequence>
<keyword evidence="4" id="KW-1185">Reference proteome</keyword>
<dbReference type="InterPro" id="IPR050452">
    <property type="entry name" value="Metacaspase"/>
</dbReference>
<dbReference type="Pfam" id="PF20308">
    <property type="entry name" value="TPR-S"/>
    <property type="match status" value="1"/>
</dbReference>
<name>A0ABS7XQU4_9FLAO</name>
<accession>A0ABS7XQU4</accession>
<feature type="domain" description="DUF676" evidence="2">
    <location>
        <begin position="303"/>
        <end position="425"/>
    </location>
</feature>
<dbReference type="PANTHER" id="PTHR48104:SF30">
    <property type="entry name" value="METACASPASE-1"/>
    <property type="match status" value="1"/>
</dbReference>
<dbReference type="InterPro" id="IPR029058">
    <property type="entry name" value="AB_hydrolase_fold"/>
</dbReference>
<evidence type="ECO:0000259" key="2">
    <source>
        <dbReference type="Pfam" id="PF05057"/>
    </source>
</evidence>
<dbReference type="EMBL" id="JAIUJR010000003">
    <property type="protein sequence ID" value="MCA0132379.1"/>
    <property type="molecule type" value="Genomic_DNA"/>
</dbReference>
<dbReference type="InterPro" id="IPR046880">
    <property type="entry name" value="TPR-S"/>
</dbReference>
<comment type="caution">
    <text evidence="3">The sequence shown here is derived from an EMBL/GenBank/DDBJ whole genome shotgun (WGS) entry which is preliminary data.</text>
</comment>
<protein>
    <submittedName>
        <fullName evidence="3">Caspase family protein</fullName>
    </submittedName>
</protein>